<organism evidence="1 2">
    <name type="scientific">Pleuronectes platessa</name>
    <name type="common">European plaice</name>
    <dbReference type="NCBI Taxonomy" id="8262"/>
    <lineage>
        <taxon>Eukaryota</taxon>
        <taxon>Metazoa</taxon>
        <taxon>Chordata</taxon>
        <taxon>Craniata</taxon>
        <taxon>Vertebrata</taxon>
        <taxon>Euteleostomi</taxon>
        <taxon>Actinopterygii</taxon>
        <taxon>Neopterygii</taxon>
        <taxon>Teleostei</taxon>
        <taxon>Neoteleostei</taxon>
        <taxon>Acanthomorphata</taxon>
        <taxon>Carangaria</taxon>
        <taxon>Pleuronectiformes</taxon>
        <taxon>Pleuronectoidei</taxon>
        <taxon>Pleuronectidae</taxon>
        <taxon>Pleuronectes</taxon>
    </lineage>
</organism>
<keyword evidence="2" id="KW-1185">Reference proteome</keyword>
<evidence type="ECO:0000313" key="1">
    <source>
        <dbReference type="EMBL" id="CAB1438532.1"/>
    </source>
</evidence>
<dbReference type="AlphaFoldDB" id="A0A9N7UWH3"/>
<dbReference type="Proteomes" id="UP001153269">
    <property type="component" value="Unassembled WGS sequence"/>
</dbReference>
<proteinExistence type="predicted"/>
<protein>
    <submittedName>
        <fullName evidence="1">Uncharacterized protein</fullName>
    </submittedName>
</protein>
<dbReference type="EMBL" id="CADEAL010002177">
    <property type="protein sequence ID" value="CAB1438532.1"/>
    <property type="molecule type" value="Genomic_DNA"/>
</dbReference>
<comment type="caution">
    <text evidence="1">The sequence shown here is derived from an EMBL/GenBank/DDBJ whole genome shotgun (WGS) entry which is preliminary data.</text>
</comment>
<reference evidence="1" key="1">
    <citation type="submission" date="2020-03" db="EMBL/GenBank/DDBJ databases">
        <authorList>
            <person name="Weist P."/>
        </authorList>
    </citation>
    <scope>NUCLEOTIDE SEQUENCE</scope>
</reference>
<evidence type="ECO:0000313" key="2">
    <source>
        <dbReference type="Proteomes" id="UP001153269"/>
    </source>
</evidence>
<accession>A0A9N7UWH3</accession>
<gene>
    <name evidence="1" type="ORF">PLEPLA_LOCUS26440</name>
</gene>
<name>A0A9N7UWH3_PLEPL</name>
<sequence>MCDVSQEINIPECFTNCLHNRDVRSWVDDLGAELEKRNPKFLTPREKPTDDCCEHAESILDCLYNLDDEEELNYFKYDTPSGPTVHGIIEKRYQFKFSTQTWCQNRHNTVSLEEKMSAWESKAAGPVWRSQGGEDRRTVPELRKIQEDILIPHTMTQSLHITPRLAESPHLQCALTTPLYLPVL</sequence>